<feature type="domain" description="PLD phosphodiesterase" evidence="7">
    <location>
        <begin position="144"/>
        <end position="171"/>
    </location>
</feature>
<dbReference type="PROSITE" id="PS51257">
    <property type="entry name" value="PROKAR_LIPOPROTEIN"/>
    <property type="match status" value="1"/>
</dbReference>
<evidence type="ECO:0000313" key="8">
    <source>
        <dbReference type="EMBL" id="BBH95603.1"/>
    </source>
</evidence>
<sequence>MKRYAQPTPSLWQKGLFPLLLCLLLLFLSACNVDITAGGSTLLASPTVTVGSGAQQGLQVFVEPDAGEGVITNAINGAHRSVWLELYLLTNRNVINALEEAANRGLDVRVMLETHPYGGGSLSPTETMDRLSAAGVKVKATSPAFALTHEKGMIIDGTTAYIMTCNLTNAALGVGSTKNREYGIIDTNPADVKAVSDIFEADWNRTSVSLSNPNLVVSPINSRSVLESLIQGAHKSLLIEAEELIDDSIEQALAAAAQRGVTVQVILPYQSGSSDSNRSGIKTIKQGGAQVREDKQLYMHAKMMIVDGEKAFVGSENFSSQSLDHNRELGIVLSDQHIISVLQQTFAKDWSVSRSV</sequence>
<dbReference type="GO" id="GO:0004630">
    <property type="term" value="F:phospholipase D activity"/>
    <property type="evidence" value="ECO:0007669"/>
    <property type="project" value="UniProtKB-EC"/>
</dbReference>
<dbReference type="EC" id="3.1.4.4" evidence="3"/>
<dbReference type="GO" id="GO:0016891">
    <property type="term" value="F:RNA endonuclease activity producing 5'-phosphomonoesters, hydrolytic mechanism"/>
    <property type="evidence" value="ECO:0007669"/>
    <property type="project" value="TreeGrafter"/>
</dbReference>
<feature type="domain" description="PLD phosphodiesterase" evidence="7">
    <location>
        <begin position="295"/>
        <end position="322"/>
    </location>
</feature>
<dbReference type="GO" id="GO:0006793">
    <property type="term" value="P:phosphorus metabolic process"/>
    <property type="evidence" value="ECO:0007669"/>
    <property type="project" value="UniProtKB-ARBA"/>
</dbReference>
<dbReference type="InterPro" id="IPR025202">
    <property type="entry name" value="PLD-like_dom"/>
</dbReference>
<name>A0A455T831_9CHLR</name>
<evidence type="ECO:0000256" key="6">
    <source>
        <dbReference type="ARBA" id="ARBA00023098"/>
    </source>
</evidence>
<keyword evidence="5" id="KW-0442">Lipid degradation</keyword>
<accession>A0A455T831</accession>
<reference evidence="8" key="1">
    <citation type="submission" date="2018-12" db="EMBL/GenBank/DDBJ databases">
        <title>Novel natural products biosynthetic potential of the class Ktedonobacteria.</title>
        <authorList>
            <person name="Zheng Y."/>
            <person name="Saitou A."/>
            <person name="Wang C.M."/>
            <person name="Toyoda A."/>
            <person name="Minakuchi Y."/>
            <person name="Sekiguchi Y."/>
            <person name="Ueda K."/>
            <person name="Takano H."/>
            <person name="Sakai Y."/>
            <person name="Yokota A."/>
            <person name="Yabe S."/>
        </authorList>
    </citation>
    <scope>NUCLEOTIDE SEQUENCE</scope>
    <source>
        <strain evidence="8">A3-2</strain>
    </source>
</reference>
<evidence type="ECO:0000256" key="4">
    <source>
        <dbReference type="ARBA" id="ARBA00022801"/>
    </source>
</evidence>
<organism evidence="8">
    <name type="scientific">Thermogemmatispora argillosa</name>
    <dbReference type="NCBI Taxonomy" id="2045280"/>
    <lineage>
        <taxon>Bacteria</taxon>
        <taxon>Bacillati</taxon>
        <taxon>Chloroflexota</taxon>
        <taxon>Ktedonobacteria</taxon>
        <taxon>Thermogemmatisporales</taxon>
        <taxon>Thermogemmatisporaceae</taxon>
        <taxon>Thermogemmatispora</taxon>
    </lineage>
</organism>
<dbReference type="SUPFAM" id="SSF56024">
    <property type="entry name" value="Phospholipase D/nuclease"/>
    <property type="match status" value="2"/>
</dbReference>
<protein>
    <recommendedName>
        <fullName evidence="3">phospholipase D</fullName>
        <ecNumber evidence="3">3.1.4.4</ecNumber>
    </recommendedName>
</protein>
<dbReference type="SMART" id="SM00155">
    <property type="entry name" value="PLDc"/>
    <property type="match status" value="2"/>
</dbReference>
<evidence type="ECO:0000256" key="5">
    <source>
        <dbReference type="ARBA" id="ARBA00022963"/>
    </source>
</evidence>
<dbReference type="GO" id="GO:0016042">
    <property type="term" value="P:lipid catabolic process"/>
    <property type="evidence" value="ECO:0007669"/>
    <property type="project" value="UniProtKB-KW"/>
</dbReference>
<comment type="catalytic activity">
    <reaction evidence="1">
        <text>a 1,2-diacyl-sn-glycero-3-phosphocholine + H2O = a 1,2-diacyl-sn-glycero-3-phosphate + choline + H(+)</text>
        <dbReference type="Rhea" id="RHEA:14445"/>
        <dbReference type="ChEBI" id="CHEBI:15354"/>
        <dbReference type="ChEBI" id="CHEBI:15377"/>
        <dbReference type="ChEBI" id="CHEBI:15378"/>
        <dbReference type="ChEBI" id="CHEBI:57643"/>
        <dbReference type="ChEBI" id="CHEBI:58608"/>
        <dbReference type="EC" id="3.1.4.4"/>
    </reaction>
</comment>
<evidence type="ECO:0000256" key="1">
    <source>
        <dbReference type="ARBA" id="ARBA00000798"/>
    </source>
</evidence>
<dbReference type="Pfam" id="PF13091">
    <property type="entry name" value="PLDc_2"/>
    <property type="match status" value="2"/>
</dbReference>
<proteinExistence type="inferred from homology"/>
<dbReference type="PANTHER" id="PTHR43856:SF1">
    <property type="entry name" value="MITOCHONDRIAL CARDIOLIPIN HYDROLASE"/>
    <property type="match status" value="1"/>
</dbReference>
<gene>
    <name evidence="8" type="ORF">KTA_38020</name>
</gene>
<dbReference type="InterPro" id="IPR001736">
    <property type="entry name" value="PLipase_D/transphosphatidylase"/>
</dbReference>
<dbReference type="AlphaFoldDB" id="A0A455T831"/>
<evidence type="ECO:0000259" key="7">
    <source>
        <dbReference type="PROSITE" id="PS50035"/>
    </source>
</evidence>
<dbReference type="PANTHER" id="PTHR43856">
    <property type="entry name" value="CARDIOLIPIN HYDROLASE"/>
    <property type="match status" value="1"/>
</dbReference>
<keyword evidence="6" id="KW-0443">Lipid metabolism</keyword>
<evidence type="ECO:0000256" key="2">
    <source>
        <dbReference type="ARBA" id="ARBA00008664"/>
    </source>
</evidence>
<dbReference type="Gene3D" id="3.30.870.10">
    <property type="entry name" value="Endonuclease Chain A"/>
    <property type="match status" value="2"/>
</dbReference>
<dbReference type="InterPro" id="IPR051406">
    <property type="entry name" value="PLD_domain"/>
</dbReference>
<dbReference type="CDD" id="cd09128">
    <property type="entry name" value="PLDc_unchar1_2"/>
    <property type="match status" value="1"/>
</dbReference>
<dbReference type="EMBL" id="AP019377">
    <property type="protein sequence ID" value="BBH95603.1"/>
    <property type="molecule type" value="Genomic_DNA"/>
</dbReference>
<evidence type="ECO:0000256" key="3">
    <source>
        <dbReference type="ARBA" id="ARBA00012027"/>
    </source>
</evidence>
<keyword evidence="4" id="KW-0378">Hydrolase</keyword>
<comment type="similarity">
    <text evidence="2">Belongs to the phospholipase D family.</text>
</comment>
<dbReference type="PROSITE" id="PS50035">
    <property type="entry name" value="PLD"/>
    <property type="match status" value="2"/>
</dbReference>